<feature type="transmembrane region" description="Helical" evidence="10">
    <location>
        <begin position="104"/>
        <end position="122"/>
    </location>
</feature>
<organism evidence="12 14">
    <name type="scientific">Tegillarca granosa</name>
    <name type="common">Malaysian cockle</name>
    <name type="synonym">Anadara granosa</name>
    <dbReference type="NCBI Taxonomy" id="220873"/>
    <lineage>
        <taxon>Eukaryota</taxon>
        <taxon>Metazoa</taxon>
        <taxon>Spiralia</taxon>
        <taxon>Lophotrochozoa</taxon>
        <taxon>Mollusca</taxon>
        <taxon>Bivalvia</taxon>
        <taxon>Autobranchia</taxon>
        <taxon>Pteriomorphia</taxon>
        <taxon>Arcoida</taxon>
        <taxon>Arcoidea</taxon>
        <taxon>Arcidae</taxon>
        <taxon>Tegillarca</taxon>
    </lineage>
</organism>
<evidence type="ECO:0000256" key="3">
    <source>
        <dbReference type="ARBA" id="ARBA00022989"/>
    </source>
</evidence>
<evidence type="ECO:0000256" key="7">
    <source>
        <dbReference type="ARBA" id="ARBA00023224"/>
    </source>
</evidence>
<dbReference type="EMBL" id="JARBDR010000657">
    <property type="protein sequence ID" value="KAJ8309055.1"/>
    <property type="molecule type" value="Genomic_DNA"/>
</dbReference>
<keyword evidence="5 10" id="KW-0472">Membrane</keyword>
<feature type="transmembrane region" description="Helical" evidence="10">
    <location>
        <begin position="143"/>
        <end position="164"/>
    </location>
</feature>
<evidence type="ECO:0000259" key="11">
    <source>
        <dbReference type="PROSITE" id="PS50262"/>
    </source>
</evidence>
<protein>
    <recommendedName>
        <fullName evidence="11">G-protein coupled receptors family 1 profile domain-containing protein</fullName>
    </recommendedName>
</protein>
<accession>A0ABQ9EWS3</accession>
<keyword evidence="7 8" id="KW-0807">Transducer</keyword>
<evidence type="ECO:0000256" key="2">
    <source>
        <dbReference type="ARBA" id="ARBA00022692"/>
    </source>
</evidence>
<keyword evidence="6 8" id="KW-0675">Receptor</keyword>
<sequence length="408" mass="46890">MNSTVASNYSYPNLTIETLSAVKLQRLIPSIVYVTILLAVGTPGNTVVVYVYYKRWRKSSTRIFILSLAILDLINCVFSLPMELANMFLYLKFDYGWICKLSRFLTYFCNSTGALVLIAIAVDRYQRICKPHGNHMTTKTAKIICFVAFMLSSLTTWPALIIYGTQHIPLSRTLTLKMCLIENAFVHTPYPLAYFLFMCIATFINFITLTVLYSFVGARVCRRKKMFTIPVRSTESCVPDEYEEDRVFSNMLDKNNRQHSLQNSKDESLQNSRHSLQNGNGSDKSRQSPGTFKLVLMNAANTVRKTKDSMTDRHMRRIGKTTFMLFVVTLVYVLSFIPFLGIVIHRSIFPKHFSNLSPSGETAFQLFLRSYLLNCAVNPVIYSFCNDLFRKECCKLFLNVICVQKRRR</sequence>
<dbReference type="PROSITE" id="PS50262">
    <property type="entry name" value="G_PROTEIN_RECEP_F1_2"/>
    <property type="match status" value="1"/>
</dbReference>
<keyword evidence="3 10" id="KW-1133">Transmembrane helix</keyword>
<feature type="transmembrane region" description="Helical" evidence="10">
    <location>
        <begin position="323"/>
        <end position="344"/>
    </location>
</feature>
<evidence type="ECO:0000256" key="8">
    <source>
        <dbReference type="RuleBase" id="RU000688"/>
    </source>
</evidence>
<dbReference type="Pfam" id="PF00001">
    <property type="entry name" value="7tm_1"/>
    <property type="match status" value="1"/>
</dbReference>
<feature type="transmembrane region" description="Helical" evidence="10">
    <location>
        <begin position="64"/>
        <end position="84"/>
    </location>
</feature>
<keyword evidence="2 8" id="KW-0812">Transmembrane</keyword>
<dbReference type="InterPro" id="IPR000276">
    <property type="entry name" value="GPCR_Rhodpsn"/>
</dbReference>
<dbReference type="PANTHER" id="PTHR24238:SF47">
    <property type="entry name" value="ECDYSTEROIDS_DOPAMINE RECEPTOR-RELATED"/>
    <property type="match status" value="1"/>
</dbReference>
<evidence type="ECO:0000256" key="9">
    <source>
        <dbReference type="SAM" id="MobiDB-lite"/>
    </source>
</evidence>
<dbReference type="EMBL" id="JARBDR010000657">
    <property type="protein sequence ID" value="KAJ8308052.1"/>
    <property type="molecule type" value="Genomic_DNA"/>
</dbReference>
<keyword evidence="14" id="KW-1185">Reference proteome</keyword>
<dbReference type="PROSITE" id="PS00237">
    <property type="entry name" value="G_PROTEIN_RECEP_F1_1"/>
    <property type="match status" value="1"/>
</dbReference>
<dbReference type="InterPro" id="IPR017452">
    <property type="entry name" value="GPCR_Rhodpsn_7TM"/>
</dbReference>
<dbReference type="SUPFAM" id="SSF81321">
    <property type="entry name" value="Family A G protein-coupled receptor-like"/>
    <property type="match status" value="1"/>
</dbReference>
<reference evidence="12 14" key="1">
    <citation type="submission" date="2022-12" db="EMBL/GenBank/DDBJ databases">
        <title>Chromosome-level genome of Tegillarca granosa.</title>
        <authorList>
            <person name="Kim J."/>
        </authorList>
    </citation>
    <scope>NUCLEOTIDE SEQUENCE [LARGE SCALE GENOMIC DNA]</scope>
    <source>
        <strain evidence="12">Teg-2019</strain>
        <tissue evidence="12">Adductor muscle</tissue>
    </source>
</reference>
<feature type="region of interest" description="Disordered" evidence="9">
    <location>
        <begin position="259"/>
        <end position="289"/>
    </location>
</feature>
<evidence type="ECO:0000313" key="13">
    <source>
        <dbReference type="EMBL" id="KAJ8309055.1"/>
    </source>
</evidence>
<dbReference type="Proteomes" id="UP001217089">
    <property type="component" value="Unassembled WGS sequence"/>
</dbReference>
<evidence type="ECO:0000256" key="4">
    <source>
        <dbReference type="ARBA" id="ARBA00023040"/>
    </source>
</evidence>
<proteinExistence type="inferred from homology"/>
<feature type="transmembrane region" description="Helical" evidence="10">
    <location>
        <begin position="31"/>
        <end position="52"/>
    </location>
</feature>
<dbReference type="PRINTS" id="PR00237">
    <property type="entry name" value="GPCRRHODOPSN"/>
</dbReference>
<evidence type="ECO:0000256" key="10">
    <source>
        <dbReference type="SAM" id="Phobius"/>
    </source>
</evidence>
<keyword evidence="4 8" id="KW-0297">G-protein coupled receptor</keyword>
<evidence type="ECO:0000313" key="14">
    <source>
        <dbReference type="Proteomes" id="UP001217089"/>
    </source>
</evidence>
<comment type="similarity">
    <text evidence="8">Belongs to the G-protein coupled receptor 1 family.</text>
</comment>
<gene>
    <name evidence="12" type="ORF">KUTeg_012926</name>
    <name evidence="13" type="ORF">KUTeg_013929</name>
</gene>
<dbReference type="Gene3D" id="1.20.1070.10">
    <property type="entry name" value="Rhodopsin 7-helix transmembrane proteins"/>
    <property type="match status" value="1"/>
</dbReference>
<evidence type="ECO:0000256" key="5">
    <source>
        <dbReference type="ARBA" id="ARBA00023136"/>
    </source>
</evidence>
<evidence type="ECO:0000256" key="1">
    <source>
        <dbReference type="ARBA" id="ARBA00004141"/>
    </source>
</evidence>
<feature type="domain" description="G-protein coupled receptors family 1 profile" evidence="11">
    <location>
        <begin position="44"/>
        <end position="382"/>
    </location>
</feature>
<dbReference type="PANTHER" id="PTHR24238">
    <property type="entry name" value="G-PROTEIN COUPLED RECEPTOR"/>
    <property type="match status" value="1"/>
</dbReference>
<feature type="transmembrane region" description="Helical" evidence="10">
    <location>
        <begin position="192"/>
        <end position="216"/>
    </location>
</feature>
<name>A0ABQ9EWS3_TEGGR</name>
<comment type="caution">
    <text evidence="12">The sequence shown here is derived from an EMBL/GenBank/DDBJ whole genome shotgun (WGS) entry which is preliminary data.</text>
</comment>
<dbReference type="CDD" id="cd00637">
    <property type="entry name" value="7tm_classA_rhodopsin-like"/>
    <property type="match status" value="1"/>
</dbReference>
<comment type="subcellular location">
    <subcellularLocation>
        <location evidence="1">Membrane</location>
        <topology evidence="1">Multi-pass membrane protein</topology>
    </subcellularLocation>
</comment>
<evidence type="ECO:0000256" key="6">
    <source>
        <dbReference type="ARBA" id="ARBA00023170"/>
    </source>
</evidence>
<evidence type="ECO:0000313" key="12">
    <source>
        <dbReference type="EMBL" id="KAJ8308052.1"/>
    </source>
</evidence>